<dbReference type="SUPFAM" id="SSF54292">
    <property type="entry name" value="2Fe-2S ferredoxin-like"/>
    <property type="match status" value="1"/>
</dbReference>
<dbReference type="InterPro" id="IPR050573">
    <property type="entry name" value="SDH/FRD_Iron-Sulfur"/>
</dbReference>
<comment type="cofactor">
    <cofactor evidence="11">
        <name>[2Fe-2S] cluster</name>
        <dbReference type="ChEBI" id="CHEBI:190135"/>
    </cofactor>
    <text evidence="11">Binds 1 [2Fe-2S] cluster.</text>
</comment>
<reference evidence="14 15" key="1">
    <citation type="submission" date="2023-07" db="EMBL/GenBank/DDBJ databases">
        <title>Genomic Encyclopedia of Type Strains, Phase IV (KMG-IV): sequencing the most valuable type-strain genomes for metagenomic binning, comparative biology and taxonomic classification.</title>
        <authorList>
            <person name="Goeker M."/>
        </authorList>
    </citation>
    <scope>NUCLEOTIDE SEQUENCE [LARGE SCALE GENOMIC DNA]</scope>
    <source>
        <strain evidence="14 15">DSM 17740</strain>
    </source>
</reference>
<dbReference type="InterPro" id="IPR006058">
    <property type="entry name" value="2Fe2S_fd_BS"/>
</dbReference>
<dbReference type="InterPro" id="IPR012675">
    <property type="entry name" value="Beta-grasp_dom_sf"/>
</dbReference>
<keyword evidence="7 14" id="KW-0560">Oxidoreductase</keyword>
<dbReference type="PROSITE" id="PS00198">
    <property type="entry name" value="4FE4S_FER_1"/>
    <property type="match status" value="2"/>
</dbReference>
<evidence type="ECO:0000256" key="5">
    <source>
        <dbReference type="ARBA" id="ARBA00022714"/>
    </source>
</evidence>
<evidence type="ECO:0000313" key="15">
    <source>
        <dbReference type="Proteomes" id="UP001232445"/>
    </source>
</evidence>
<proteinExistence type="inferred from homology"/>
<dbReference type="Gene3D" id="3.10.20.30">
    <property type="match status" value="1"/>
</dbReference>
<keyword evidence="3 11" id="KW-0004">4Fe-4S</keyword>
<keyword evidence="10 11" id="KW-0003">3Fe-4S</keyword>
<keyword evidence="4" id="KW-0816">Tricarboxylic acid cycle</keyword>
<dbReference type="EC" id="1.3.5.1" evidence="11"/>
<name>A0ABU0CRQ6_9BACI</name>
<dbReference type="InterPro" id="IPR009051">
    <property type="entry name" value="Helical_ferredxn"/>
</dbReference>
<dbReference type="PROSITE" id="PS00197">
    <property type="entry name" value="2FE2S_FER_1"/>
    <property type="match status" value="1"/>
</dbReference>
<comment type="cofactor">
    <cofactor evidence="11">
        <name>[3Fe-4S] cluster</name>
        <dbReference type="ChEBI" id="CHEBI:21137"/>
    </cofactor>
    <text evidence="11">Binds 1 [3Fe-4S] cluster.</text>
</comment>
<evidence type="ECO:0000313" key="14">
    <source>
        <dbReference type="EMBL" id="MDQ0339044.1"/>
    </source>
</evidence>
<dbReference type="PROSITE" id="PS51085">
    <property type="entry name" value="2FE2S_FER_2"/>
    <property type="match status" value="1"/>
</dbReference>
<sequence>MENITFRIRRYDGTNTWVQEYRLPYEKGKTILWALTKIKDEIDPTLNFTSACRHAICGSCGVKVNGHAFLACKTSLDKLLETFDTSVLYFEPLGNYDVVRDLVVDWKPKMEKMKKVKPWLLPSREGSKEEGFRQSKQQFAKISSSTDCILCGICASECGQLAINDGGYLEPFIINKAYRFVVDSRDNAPEEHIRPVLENELWKCIHCMQCVSKCPKEIPLTDEIAYLRKETMKMGEVHNQGARHAYAFYHDVKKWGRLNEMTLPVKTDGMVTTLRKRIPFAYRMIVKGKINPLRLPKAVKGIKGVRKIYQQVEEESKS</sequence>
<evidence type="ECO:0000256" key="10">
    <source>
        <dbReference type="ARBA" id="ARBA00023291"/>
    </source>
</evidence>
<dbReference type="PANTHER" id="PTHR11921">
    <property type="entry name" value="SUCCINATE DEHYDROGENASE IRON-SULFUR PROTEIN"/>
    <property type="match status" value="1"/>
</dbReference>
<evidence type="ECO:0000256" key="6">
    <source>
        <dbReference type="ARBA" id="ARBA00022723"/>
    </source>
</evidence>
<keyword evidence="8 11" id="KW-0408">Iron</keyword>
<evidence type="ECO:0000256" key="9">
    <source>
        <dbReference type="ARBA" id="ARBA00023014"/>
    </source>
</evidence>
<evidence type="ECO:0000256" key="8">
    <source>
        <dbReference type="ARBA" id="ARBA00023004"/>
    </source>
</evidence>
<dbReference type="InterPro" id="IPR017900">
    <property type="entry name" value="4Fe4S_Fe_S_CS"/>
</dbReference>
<evidence type="ECO:0000259" key="12">
    <source>
        <dbReference type="PROSITE" id="PS51085"/>
    </source>
</evidence>
<dbReference type="Gene3D" id="1.10.1060.10">
    <property type="entry name" value="Alpha-helical ferredoxin"/>
    <property type="match status" value="1"/>
</dbReference>
<dbReference type="Pfam" id="PF13183">
    <property type="entry name" value="Fer4_8"/>
    <property type="match status" value="1"/>
</dbReference>
<keyword evidence="6 11" id="KW-0479">Metal-binding</keyword>
<dbReference type="InterPro" id="IPR025192">
    <property type="entry name" value="Succ_DH/fum_Rdtase_N"/>
</dbReference>
<accession>A0ABU0CRQ6</accession>
<keyword evidence="15" id="KW-1185">Reference proteome</keyword>
<dbReference type="GO" id="GO:0008177">
    <property type="term" value="F:succinate dehydrogenase (quinone) activity"/>
    <property type="evidence" value="ECO:0007669"/>
    <property type="project" value="UniProtKB-EC"/>
</dbReference>
<comment type="pathway">
    <text evidence="1">Carbohydrate metabolism; tricarboxylic acid cycle.</text>
</comment>
<dbReference type="PROSITE" id="PS51379">
    <property type="entry name" value="4FE4S_FER_2"/>
    <property type="match status" value="1"/>
</dbReference>
<evidence type="ECO:0000256" key="3">
    <source>
        <dbReference type="ARBA" id="ARBA00022485"/>
    </source>
</evidence>
<dbReference type="CDD" id="cd00207">
    <property type="entry name" value="fer2"/>
    <property type="match status" value="1"/>
</dbReference>
<dbReference type="PANTHER" id="PTHR11921:SF29">
    <property type="entry name" value="SUCCINATE DEHYDROGENASE [UBIQUINONE] IRON-SULFUR SUBUNIT, MITOCHONDRIAL"/>
    <property type="match status" value="1"/>
</dbReference>
<dbReference type="InterPro" id="IPR001041">
    <property type="entry name" value="2Fe-2S_ferredoxin-type"/>
</dbReference>
<feature type="domain" description="2Fe-2S ferredoxin-type" evidence="12">
    <location>
        <begin position="2"/>
        <end position="93"/>
    </location>
</feature>
<evidence type="ECO:0000256" key="2">
    <source>
        <dbReference type="ARBA" id="ARBA00009433"/>
    </source>
</evidence>
<organism evidence="14 15">
    <name type="scientific">Caldalkalibacillus uzonensis</name>
    <dbReference type="NCBI Taxonomy" id="353224"/>
    <lineage>
        <taxon>Bacteria</taxon>
        <taxon>Bacillati</taxon>
        <taxon>Bacillota</taxon>
        <taxon>Bacilli</taxon>
        <taxon>Bacillales</taxon>
        <taxon>Bacillaceae</taxon>
        <taxon>Caldalkalibacillus</taxon>
    </lineage>
</organism>
<comment type="catalytic activity">
    <reaction evidence="11">
        <text>a menaquinone + succinate = a menaquinol + fumarate</text>
        <dbReference type="Rhea" id="RHEA:27834"/>
        <dbReference type="Rhea" id="RHEA-COMP:9537"/>
        <dbReference type="Rhea" id="RHEA-COMP:9539"/>
        <dbReference type="ChEBI" id="CHEBI:16374"/>
        <dbReference type="ChEBI" id="CHEBI:18151"/>
        <dbReference type="ChEBI" id="CHEBI:29806"/>
        <dbReference type="ChEBI" id="CHEBI:30031"/>
        <dbReference type="EC" id="1.3.5.1"/>
    </reaction>
</comment>
<comment type="caution">
    <text evidence="14">The sequence shown here is derived from an EMBL/GenBank/DDBJ whole genome shotgun (WGS) entry which is preliminary data.</text>
</comment>
<keyword evidence="5 11" id="KW-0001">2Fe-2S</keyword>
<dbReference type="Proteomes" id="UP001232445">
    <property type="component" value="Unassembled WGS sequence"/>
</dbReference>
<comment type="cofactor">
    <cofactor evidence="11">
        <name>[4Fe-4S] cluster</name>
        <dbReference type="ChEBI" id="CHEBI:49883"/>
    </cofactor>
    <text evidence="11">Binds 1 [4Fe-4S] cluster.</text>
</comment>
<dbReference type="EMBL" id="JAUSUQ010000006">
    <property type="protein sequence ID" value="MDQ0339044.1"/>
    <property type="molecule type" value="Genomic_DNA"/>
</dbReference>
<feature type="domain" description="4Fe-4S ferredoxin-type" evidence="13">
    <location>
        <begin position="193"/>
        <end position="224"/>
    </location>
</feature>
<dbReference type="NCBIfam" id="TIGR00384">
    <property type="entry name" value="dhsB"/>
    <property type="match status" value="1"/>
</dbReference>
<evidence type="ECO:0000256" key="7">
    <source>
        <dbReference type="ARBA" id="ARBA00023002"/>
    </source>
</evidence>
<evidence type="ECO:0000259" key="13">
    <source>
        <dbReference type="PROSITE" id="PS51379"/>
    </source>
</evidence>
<dbReference type="RefSeq" id="WP_307338418.1">
    <property type="nucleotide sequence ID" value="NZ_JAUSUQ010000006.1"/>
</dbReference>
<gene>
    <name evidence="14" type="ORF">J2S00_001830</name>
</gene>
<keyword evidence="9 11" id="KW-0411">Iron-sulfur</keyword>
<dbReference type="InterPro" id="IPR017896">
    <property type="entry name" value="4Fe4S_Fe-S-bd"/>
</dbReference>
<comment type="similarity">
    <text evidence="2 11">Belongs to the succinate dehydrogenase/fumarate reductase iron-sulfur protein family.</text>
</comment>
<dbReference type="InterPro" id="IPR004489">
    <property type="entry name" value="Succ_DH/fum_Rdtase_Fe-S"/>
</dbReference>
<dbReference type="InterPro" id="IPR036010">
    <property type="entry name" value="2Fe-2S_ferredoxin-like_sf"/>
</dbReference>
<protein>
    <recommendedName>
        <fullName evidence="11">Fumarate reductase iron-sulfur subunit</fullName>
        <ecNumber evidence="11">1.3.5.1</ecNumber>
    </recommendedName>
</protein>
<evidence type="ECO:0000256" key="11">
    <source>
        <dbReference type="RuleBase" id="RU361237"/>
    </source>
</evidence>
<evidence type="ECO:0000256" key="4">
    <source>
        <dbReference type="ARBA" id="ARBA00022532"/>
    </source>
</evidence>
<evidence type="ECO:0000256" key="1">
    <source>
        <dbReference type="ARBA" id="ARBA00005163"/>
    </source>
</evidence>
<dbReference type="Pfam" id="PF13085">
    <property type="entry name" value="Fer2_3"/>
    <property type="match status" value="1"/>
</dbReference>
<dbReference type="SUPFAM" id="SSF46548">
    <property type="entry name" value="alpha-helical ferredoxin"/>
    <property type="match status" value="1"/>
</dbReference>